<keyword evidence="6 9" id="KW-0812">Transmembrane</keyword>
<accession>A0A9P4S0U5</accession>
<comment type="similarity">
    <text evidence="4">Belongs to the UbiA prenyltransferase family.</text>
</comment>
<keyword evidence="11" id="KW-1185">Reference proteome</keyword>
<name>A0A9P4S0U5_9PEZI</name>
<evidence type="ECO:0000256" key="2">
    <source>
        <dbReference type="ARBA" id="ARBA00004141"/>
    </source>
</evidence>
<dbReference type="GO" id="GO:0016765">
    <property type="term" value="F:transferase activity, transferring alkyl or aryl (other than methyl) groups"/>
    <property type="evidence" value="ECO:0007669"/>
    <property type="project" value="InterPro"/>
</dbReference>
<dbReference type="OrthoDB" id="18170at2759"/>
<proteinExistence type="inferred from homology"/>
<feature type="transmembrane region" description="Helical" evidence="9">
    <location>
        <begin position="191"/>
        <end position="210"/>
    </location>
</feature>
<dbReference type="InterPro" id="IPR000537">
    <property type="entry name" value="UbiA_prenyltransferase"/>
</dbReference>
<feature type="transmembrane region" description="Helical" evidence="9">
    <location>
        <begin position="59"/>
        <end position="81"/>
    </location>
</feature>
<dbReference type="PANTHER" id="PTHR11048:SF28">
    <property type="entry name" value="4-HYDROXYBENZOATE POLYPRENYLTRANSFERASE, MITOCHONDRIAL"/>
    <property type="match status" value="1"/>
</dbReference>
<feature type="transmembrane region" description="Helical" evidence="9">
    <location>
        <begin position="131"/>
        <end position="153"/>
    </location>
</feature>
<evidence type="ECO:0000256" key="7">
    <source>
        <dbReference type="ARBA" id="ARBA00022989"/>
    </source>
</evidence>
<dbReference type="Pfam" id="PF01040">
    <property type="entry name" value="UbiA"/>
    <property type="match status" value="1"/>
</dbReference>
<reference evidence="10" key="1">
    <citation type="journal article" date="2020" name="Stud. Mycol.">
        <title>101 Dothideomycetes genomes: a test case for predicting lifestyles and emergence of pathogens.</title>
        <authorList>
            <person name="Haridas S."/>
            <person name="Albert R."/>
            <person name="Binder M."/>
            <person name="Bloem J."/>
            <person name="Labutti K."/>
            <person name="Salamov A."/>
            <person name="Andreopoulos B."/>
            <person name="Baker S."/>
            <person name="Barry K."/>
            <person name="Bills G."/>
            <person name="Bluhm B."/>
            <person name="Cannon C."/>
            <person name="Castanera R."/>
            <person name="Culley D."/>
            <person name="Daum C."/>
            <person name="Ezra D."/>
            <person name="Gonzalez J."/>
            <person name="Henrissat B."/>
            <person name="Kuo A."/>
            <person name="Liang C."/>
            <person name="Lipzen A."/>
            <person name="Lutzoni F."/>
            <person name="Magnuson J."/>
            <person name="Mondo S."/>
            <person name="Nolan M."/>
            <person name="Ohm R."/>
            <person name="Pangilinan J."/>
            <person name="Park H.-J."/>
            <person name="Ramirez L."/>
            <person name="Alfaro M."/>
            <person name="Sun H."/>
            <person name="Tritt A."/>
            <person name="Yoshinaga Y."/>
            <person name="Zwiers L.-H."/>
            <person name="Turgeon B."/>
            <person name="Goodwin S."/>
            <person name="Spatafora J."/>
            <person name="Crous P."/>
            <person name="Grigoriev I."/>
        </authorList>
    </citation>
    <scope>NUCLEOTIDE SEQUENCE</scope>
    <source>
        <strain evidence="10">CBS 101060</strain>
    </source>
</reference>
<evidence type="ECO:0000256" key="6">
    <source>
        <dbReference type="ARBA" id="ARBA00022692"/>
    </source>
</evidence>
<evidence type="ECO:0000256" key="8">
    <source>
        <dbReference type="ARBA" id="ARBA00023136"/>
    </source>
</evidence>
<evidence type="ECO:0000256" key="4">
    <source>
        <dbReference type="ARBA" id="ARBA00005985"/>
    </source>
</evidence>
<evidence type="ECO:0000313" key="11">
    <source>
        <dbReference type="Proteomes" id="UP000799429"/>
    </source>
</evidence>
<feature type="transmembrane region" description="Helical" evidence="9">
    <location>
        <begin position="265"/>
        <end position="284"/>
    </location>
</feature>
<feature type="transmembrane region" description="Helical" evidence="9">
    <location>
        <begin position="159"/>
        <end position="179"/>
    </location>
</feature>
<dbReference type="Gene3D" id="1.20.120.1780">
    <property type="entry name" value="UbiA prenyltransferase"/>
    <property type="match status" value="1"/>
</dbReference>
<dbReference type="Gene3D" id="1.10.357.140">
    <property type="entry name" value="UbiA prenyltransferase"/>
    <property type="match status" value="1"/>
</dbReference>
<keyword evidence="5" id="KW-0808">Transferase</keyword>
<comment type="subcellular location">
    <subcellularLocation>
        <location evidence="2">Membrane</location>
        <topology evidence="2">Multi-pass membrane protein</topology>
    </subcellularLocation>
</comment>
<evidence type="ECO:0000256" key="1">
    <source>
        <dbReference type="ARBA" id="ARBA00001946"/>
    </source>
</evidence>
<feature type="transmembrane region" description="Helical" evidence="9">
    <location>
        <begin position="296"/>
        <end position="316"/>
    </location>
</feature>
<organism evidence="10 11">
    <name type="scientific">Patellaria atrata CBS 101060</name>
    <dbReference type="NCBI Taxonomy" id="1346257"/>
    <lineage>
        <taxon>Eukaryota</taxon>
        <taxon>Fungi</taxon>
        <taxon>Dikarya</taxon>
        <taxon>Ascomycota</taxon>
        <taxon>Pezizomycotina</taxon>
        <taxon>Dothideomycetes</taxon>
        <taxon>Dothideomycetes incertae sedis</taxon>
        <taxon>Patellariales</taxon>
        <taxon>Patellariaceae</taxon>
        <taxon>Patellaria</taxon>
    </lineage>
</organism>
<keyword evidence="7 9" id="KW-1133">Transmembrane helix</keyword>
<evidence type="ECO:0008006" key="12">
    <source>
        <dbReference type="Google" id="ProtNLM"/>
    </source>
</evidence>
<comment type="pathway">
    <text evidence="3">Secondary metabolite biosynthesis.</text>
</comment>
<evidence type="ECO:0000256" key="9">
    <source>
        <dbReference type="SAM" id="Phobius"/>
    </source>
</evidence>
<dbReference type="Proteomes" id="UP000799429">
    <property type="component" value="Unassembled WGS sequence"/>
</dbReference>
<gene>
    <name evidence="10" type="ORF">M501DRAFT_944642</name>
</gene>
<feature type="transmembrane region" description="Helical" evidence="9">
    <location>
        <begin position="31"/>
        <end position="47"/>
    </location>
</feature>
<sequence>MKQHLGSSNLHLRHKLRTLWELSRFHTRESWFAWYPAIWGLCFATFCNPDLLSAKQIMWLILSNWLCMTMIHGCFCTWKNFTYSDILDAHIDSFAVRTSKRPLPSGSCSPHFALLWFLIQIFQCGFLTKKLLGTSTLVAVIPSCILAFVYPWAKRIVGWPQFVLAASLSGGVIAGWVSLSSIAPHSAFVTVDWRVCTPVAAAYAAWTLYFDTAYGLQDISGDRISGTGSLAQMLGTRWYNPFMIALNLITVIILQIAATRADAGMLVSVGLAAWGASTALQVQMLKPEEPESGGLIFRWNICIGLLWVSVLIIEAIRRTEEWRLRLSV</sequence>
<feature type="transmembrane region" description="Helical" evidence="9">
    <location>
        <begin position="238"/>
        <end position="258"/>
    </location>
</feature>
<evidence type="ECO:0000256" key="3">
    <source>
        <dbReference type="ARBA" id="ARBA00005179"/>
    </source>
</evidence>
<dbReference type="PANTHER" id="PTHR11048">
    <property type="entry name" value="PRENYLTRANSFERASES"/>
    <property type="match status" value="1"/>
</dbReference>
<dbReference type="InterPro" id="IPR044878">
    <property type="entry name" value="UbiA_sf"/>
</dbReference>
<dbReference type="AlphaFoldDB" id="A0A9P4S0U5"/>
<evidence type="ECO:0000256" key="5">
    <source>
        <dbReference type="ARBA" id="ARBA00022679"/>
    </source>
</evidence>
<keyword evidence="8 9" id="KW-0472">Membrane</keyword>
<comment type="caution">
    <text evidence="10">The sequence shown here is derived from an EMBL/GenBank/DDBJ whole genome shotgun (WGS) entry which is preliminary data.</text>
</comment>
<protein>
    <recommendedName>
        <fullName evidence="12">Prenyltransferase</fullName>
    </recommendedName>
</protein>
<dbReference type="GO" id="GO:0005886">
    <property type="term" value="C:plasma membrane"/>
    <property type="evidence" value="ECO:0007669"/>
    <property type="project" value="TreeGrafter"/>
</dbReference>
<dbReference type="EMBL" id="MU006124">
    <property type="protein sequence ID" value="KAF2834218.1"/>
    <property type="molecule type" value="Genomic_DNA"/>
</dbReference>
<evidence type="ECO:0000313" key="10">
    <source>
        <dbReference type="EMBL" id="KAF2834218.1"/>
    </source>
</evidence>
<dbReference type="InterPro" id="IPR039653">
    <property type="entry name" value="Prenyltransferase"/>
</dbReference>
<comment type="cofactor">
    <cofactor evidence="1">
        <name>Mg(2+)</name>
        <dbReference type="ChEBI" id="CHEBI:18420"/>
    </cofactor>
</comment>